<dbReference type="Gene3D" id="3.20.20.370">
    <property type="entry name" value="Glycoside hydrolase/deacetylase"/>
    <property type="match status" value="1"/>
</dbReference>
<dbReference type="InterPro" id="IPR011330">
    <property type="entry name" value="Glyco_hydro/deAcase_b/a-brl"/>
</dbReference>
<comment type="caution">
    <text evidence="2">The sequence shown here is derived from an EMBL/GenBank/DDBJ whole genome shotgun (WGS) entry which is preliminary data.</text>
</comment>
<gene>
    <name evidence="2" type="ORF">BV898_20057</name>
</gene>
<dbReference type="InterPro" id="IPR002509">
    <property type="entry name" value="NODB_dom"/>
</dbReference>
<dbReference type="EMBL" id="MTYJ01001220">
    <property type="protein sequence ID" value="OWA55669.1"/>
    <property type="molecule type" value="Genomic_DNA"/>
</dbReference>
<dbReference type="OrthoDB" id="504708at2759"/>
<dbReference type="InterPro" id="IPR052740">
    <property type="entry name" value="CE4"/>
</dbReference>
<organism evidence="2 3">
    <name type="scientific">Hypsibius exemplaris</name>
    <name type="common">Freshwater tardigrade</name>
    <dbReference type="NCBI Taxonomy" id="2072580"/>
    <lineage>
        <taxon>Eukaryota</taxon>
        <taxon>Metazoa</taxon>
        <taxon>Ecdysozoa</taxon>
        <taxon>Tardigrada</taxon>
        <taxon>Eutardigrada</taxon>
        <taxon>Parachela</taxon>
        <taxon>Hypsibioidea</taxon>
        <taxon>Hypsibiidae</taxon>
        <taxon>Hypsibius</taxon>
    </lineage>
</organism>
<feature type="domain" description="NodB homology" evidence="1">
    <location>
        <begin position="24"/>
        <end position="78"/>
    </location>
</feature>
<sequence>INERNLPIYERLFHKNRKNQNGCNIKATFFVSHEFTNYGMVRYLYEKGHEIASHSITHGVGTGFKDEKAWETEMSGEKSFLTSFASIRPDDIKGARAPLLGPGGDDQFEAVSSMLSVVKAS</sequence>
<dbReference type="SUPFAM" id="SSF88713">
    <property type="entry name" value="Glycoside hydrolase/deacetylase"/>
    <property type="match status" value="1"/>
</dbReference>
<name>A0A9X6RPI4_HYPEX</name>
<evidence type="ECO:0000313" key="3">
    <source>
        <dbReference type="Proteomes" id="UP000192578"/>
    </source>
</evidence>
<accession>A0A9X6RPI4</accession>
<evidence type="ECO:0000313" key="2">
    <source>
        <dbReference type="EMBL" id="OWA55669.1"/>
    </source>
</evidence>
<dbReference type="GO" id="GO:0005975">
    <property type="term" value="P:carbohydrate metabolic process"/>
    <property type="evidence" value="ECO:0007669"/>
    <property type="project" value="InterPro"/>
</dbReference>
<dbReference type="Proteomes" id="UP000192578">
    <property type="component" value="Unassembled WGS sequence"/>
</dbReference>
<dbReference type="Pfam" id="PF01522">
    <property type="entry name" value="Polysacc_deac_1"/>
    <property type="match status" value="1"/>
</dbReference>
<evidence type="ECO:0000259" key="1">
    <source>
        <dbReference type="Pfam" id="PF01522"/>
    </source>
</evidence>
<keyword evidence="3" id="KW-1185">Reference proteome</keyword>
<protein>
    <recommendedName>
        <fullName evidence="1">NodB homology domain-containing protein</fullName>
    </recommendedName>
</protein>
<feature type="non-terminal residue" evidence="2">
    <location>
        <position position="1"/>
    </location>
</feature>
<dbReference type="PANTHER" id="PTHR45985:SF3">
    <property type="entry name" value="CHITIN DEACETYLASE-LIKE 4"/>
    <property type="match status" value="1"/>
</dbReference>
<dbReference type="AlphaFoldDB" id="A0A9X6RPI4"/>
<reference evidence="3" key="1">
    <citation type="submission" date="2017-01" db="EMBL/GenBank/DDBJ databases">
        <title>Comparative genomics of anhydrobiosis in the tardigrade Hypsibius dujardini.</title>
        <authorList>
            <person name="Yoshida Y."/>
            <person name="Koutsovoulos G."/>
            <person name="Laetsch D."/>
            <person name="Stevens L."/>
            <person name="Kumar S."/>
            <person name="Horikawa D."/>
            <person name="Ishino K."/>
            <person name="Komine S."/>
            <person name="Tomita M."/>
            <person name="Blaxter M."/>
            <person name="Arakawa K."/>
        </authorList>
    </citation>
    <scope>NUCLEOTIDE SEQUENCE [LARGE SCALE GENOMIC DNA]</scope>
    <source>
        <strain evidence="3">Z151</strain>
    </source>
</reference>
<dbReference type="GO" id="GO:0016810">
    <property type="term" value="F:hydrolase activity, acting on carbon-nitrogen (but not peptide) bonds"/>
    <property type="evidence" value="ECO:0007669"/>
    <property type="project" value="InterPro"/>
</dbReference>
<dbReference type="PANTHER" id="PTHR45985">
    <property type="match status" value="1"/>
</dbReference>
<proteinExistence type="predicted"/>